<organism evidence="12 13">
    <name type="scientific">Pocillopora meandrina</name>
    <dbReference type="NCBI Taxonomy" id="46732"/>
    <lineage>
        <taxon>Eukaryota</taxon>
        <taxon>Metazoa</taxon>
        <taxon>Cnidaria</taxon>
        <taxon>Anthozoa</taxon>
        <taxon>Hexacorallia</taxon>
        <taxon>Scleractinia</taxon>
        <taxon>Astrocoeniina</taxon>
        <taxon>Pocilloporidae</taxon>
        <taxon>Pocillopora</taxon>
    </lineage>
</organism>
<dbReference type="CDD" id="cd00637">
    <property type="entry name" value="7tm_classA_rhodopsin-like"/>
    <property type="match status" value="1"/>
</dbReference>
<gene>
    <name evidence="12" type="ORF">PMEA_00007787</name>
</gene>
<reference evidence="12 13" key="1">
    <citation type="submission" date="2022-05" db="EMBL/GenBank/DDBJ databases">
        <authorList>
            <consortium name="Genoscope - CEA"/>
            <person name="William W."/>
        </authorList>
    </citation>
    <scope>NUCLEOTIDE SEQUENCE [LARGE SCALE GENOMIC DNA]</scope>
</reference>
<keyword evidence="6 10" id="KW-0472">Membrane</keyword>
<dbReference type="GO" id="GO:0004930">
    <property type="term" value="F:G protein-coupled receptor activity"/>
    <property type="evidence" value="ECO:0007669"/>
    <property type="project" value="UniProtKB-KW"/>
</dbReference>
<dbReference type="PANTHER" id="PTHR24246:SF27">
    <property type="entry name" value="ADENOSINE RECEPTOR, ISOFORM A"/>
    <property type="match status" value="1"/>
</dbReference>
<dbReference type="SUPFAM" id="SSF81321">
    <property type="entry name" value="Family A G protein-coupled receptor-like"/>
    <property type="match status" value="1"/>
</dbReference>
<comment type="subcellular location">
    <subcellularLocation>
        <location evidence="1">Cell membrane</location>
        <topology evidence="1">Multi-pass membrane protein</topology>
    </subcellularLocation>
</comment>
<accession>A0AAU9WLF3</accession>
<dbReference type="GO" id="GO:0005886">
    <property type="term" value="C:plasma membrane"/>
    <property type="evidence" value="ECO:0007669"/>
    <property type="project" value="UniProtKB-SubCell"/>
</dbReference>
<feature type="transmembrane region" description="Helical" evidence="10">
    <location>
        <begin position="224"/>
        <end position="247"/>
    </location>
</feature>
<keyword evidence="13" id="KW-1185">Reference proteome</keyword>
<evidence type="ECO:0000256" key="6">
    <source>
        <dbReference type="ARBA" id="ARBA00023136"/>
    </source>
</evidence>
<dbReference type="PRINTS" id="PR00237">
    <property type="entry name" value="GPCRRHODOPSN"/>
</dbReference>
<keyword evidence="8" id="KW-0325">Glycoprotein</keyword>
<dbReference type="EMBL" id="CALNXJ010000016">
    <property type="protein sequence ID" value="CAH3118115.1"/>
    <property type="molecule type" value="Genomic_DNA"/>
</dbReference>
<dbReference type="InterPro" id="IPR017452">
    <property type="entry name" value="GPCR_Rhodpsn_7TM"/>
</dbReference>
<dbReference type="InterPro" id="IPR000276">
    <property type="entry name" value="GPCR_Rhodpsn"/>
</dbReference>
<sequence length="312" mass="36158">MAANTTHRNHNITGEDDEMPVPASHCIPWLFVHITECLAIAIFNIITIIVFVKQRKQLQRRSTYLIIHLAVVDLLAGTVSGPLQIEMRMAEFCQLWNFNLDISLLRLKAALGFFPVASLINLAVVSLERLHATFCPFNHRFMANWVYGASIIVFWVIIASMQATEQLIASNDLGYYIFYFLCFFIPLFTILISYASIFFKVRYSRHLQHLGAAVQRDRKLTRTLFLVTLGSLFTWLPLITYQCLLIFHPELHITFESEFHVDMLWQTILLSNSLINPIIYAMRMPELRASILQYFRRNSNHVNPLDLPLHDI</sequence>
<keyword evidence="4 10" id="KW-1133">Transmembrane helix</keyword>
<name>A0AAU9WLF3_9CNID</name>
<evidence type="ECO:0000256" key="7">
    <source>
        <dbReference type="ARBA" id="ARBA00023170"/>
    </source>
</evidence>
<keyword evidence="7" id="KW-0675">Receptor</keyword>
<dbReference type="PROSITE" id="PS50262">
    <property type="entry name" value="G_PROTEIN_RECEP_F1_2"/>
    <property type="match status" value="1"/>
</dbReference>
<evidence type="ECO:0000256" key="10">
    <source>
        <dbReference type="SAM" id="Phobius"/>
    </source>
</evidence>
<feature type="transmembrane region" description="Helical" evidence="10">
    <location>
        <begin position="145"/>
        <end position="164"/>
    </location>
</feature>
<keyword evidence="2" id="KW-1003">Cell membrane</keyword>
<dbReference type="AlphaFoldDB" id="A0AAU9WLF3"/>
<protein>
    <recommendedName>
        <fullName evidence="11">G-protein coupled receptors family 1 profile domain-containing protein</fullName>
    </recommendedName>
</protein>
<evidence type="ECO:0000259" key="11">
    <source>
        <dbReference type="PROSITE" id="PS50262"/>
    </source>
</evidence>
<keyword evidence="3 10" id="KW-0812">Transmembrane</keyword>
<dbReference type="Proteomes" id="UP001159428">
    <property type="component" value="Unassembled WGS sequence"/>
</dbReference>
<evidence type="ECO:0000256" key="9">
    <source>
        <dbReference type="ARBA" id="ARBA00023224"/>
    </source>
</evidence>
<evidence type="ECO:0000256" key="8">
    <source>
        <dbReference type="ARBA" id="ARBA00023180"/>
    </source>
</evidence>
<evidence type="ECO:0000256" key="2">
    <source>
        <dbReference type="ARBA" id="ARBA00022475"/>
    </source>
</evidence>
<evidence type="ECO:0000256" key="5">
    <source>
        <dbReference type="ARBA" id="ARBA00023040"/>
    </source>
</evidence>
<keyword evidence="5" id="KW-0297">G-protein coupled receptor</keyword>
<evidence type="ECO:0000256" key="3">
    <source>
        <dbReference type="ARBA" id="ARBA00022692"/>
    </source>
</evidence>
<feature type="domain" description="G-protein coupled receptors family 1 profile" evidence="11">
    <location>
        <begin position="43"/>
        <end position="280"/>
    </location>
</feature>
<keyword evidence="9" id="KW-0807">Transducer</keyword>
<comment type="caution">
    <text evidence="12">The sequence shown here is derived from an EMBL/GenBank/DDBJ whole genome shotgun (WGS) entry which is preliminary data.</text>
</comment>
<feature type="transmembrane region" description="Helical" evidence="10">
    <location>
        <begin position="176"/>
        <end position="199"/>
    </location>
</feature>
<evidence type="ECO:0000256" key="4">
    <source>
        <dbReference type="ARBA" id="ARBA00022989"/>
    </source>
</evidence>
<proteinExistence type="predicted"/>
<feature type="transmembrane region" description="Helical" evidence="10">
    <location>
        <begin position="29"/>
        <end position="52"/>
    </location>
</feature>
<dbReference type="Pfam" id="PF00001">
    <property type="entry name" value="7tm_1"/>
    <property type="match status" value="2"/>
</dbReference>
<dbReference type="Gene3D" id="1.20.1070.10">
    <property type="entry name" value="Rhodopsin 7-helix transmembrane proteins"/>
    <property type="match status" value="1"/>
</dbReference>
<dbReference type="PANTHER" id="PTHR24246">
    <property type="entry name" value="OLFACTORY RECEPTOR AND ADENOSINE RECEPTOR"/>
    <property type="match status" value="1"/>
</dbReference>
<evidence type="ECO:0000313" key="13">
    <source>
        <dbReference type="Proteomes" id="UP001159428"/>
    </source>
</evidence>
<feature type="transmembrane region" description="Helical" evidence="10">
    <location>
        <begin position="64"/>
        <end position="85"/>
    </location>
</feature>
<evidence type="ECO:0000313" key="12">
    <source>
        <dbReference type="EMBL" id="CAH3118115.1"/>
    </source>
</evidence>
<feature type="transmembrane region" description="Helical" evidence="10">
    <location>
        <begin position="263"/>
        <end position="282"/>
    </location>
</feature>
<feature type="transmembrane region" description="Helical" evidence="10">
    <location>
        <begin position="105"/>
        <end position="124"/>
    </location>
</feature>
<evidence type="ECO:0000256" key="1">
    <source>
        <dbReference type="ARBA" id="ARBA00004651"/>
    </source>
</evidence>